<feature type="transmembrane region" description="Helical" evidence="1">
    <location>
        <begin position="12"/>
        <end position="30"/>
    </location>
</feature>
<keyword evidence="1" id="KW-0472">Membrane</keyword>
<dbReference type="SUPFAM" id="SSF53474">
    <property type="entry name" value="alpha/beta-Hydrolases"/>
    <property type="match status" value="1"/>
</dbReference>
<evidence type="ECO:0000313" key="4">
    <source>
        <dbReference type="Proteomes" id="UP000228947"/>
    </source>
</evidence>
<keyword evidence="1" id="KW-1133">Transmembrane helix</keyword>
<dbReference type="Proteomes" id="UP000228947">
    <property type="component" value="Unassembled WGS sequence"/>
</dbReference>
<name>A0A2M8PWR5_9CHLR</name>
<dbReference type="EMBL" id="PGTL01000043">
    <property type="protein sequence ID" value="PJF41990.1"/>
    <property type="molecule type" value="Genomic_DNA"/>
</dbReference>
<proteinExistence type="predicted"/>
<evidence type="ECO:0000313" key="3">
    <source>
        <dbReference type="EMBL" id="PJF41990.1"/>
    </source>
</evidence>
<comment type="caution">
    <text evidence="3">The sequence shown here is derived from an EMBL/GenBank/DDBJ whole genome shotgun (WGS) entry which is preliminary data.</text>
</comment>
<evidence type="ECO:0000256" key="1">
    <source>
        <dbReference type="SAM" id="Phobius"/>
    </source>
</evidence>
<dbReference type="InterPro" id="IPR029058">
    <property type="entry name" value="AB_hydrolase_fold"/>
</dbReference>
<dbReference type="InterPro" id="IPR000639">
    <property type="entry name" value="Epox_hydrolase-like"/>
</dbReference>
<evidence type="ECO:0000259" key="2">
    <source>
        <dbReference type="Pfam" id="PF00561"/>
    </source>
</evidence>
<dbReference type="PANTHER" id="PTHR43689:SF8">
    <property type="entry name" value="ALPHA_BETA-HYDROLASES SUPERFAMILY PROTEIN"/>
    <property type="match status" value="1"/>
</dbReference>
<dbReference type="GO" id="GO:0003824">
    <property type="term" value="F:catalytic activity"/>
    <property type="evidence" value="ECO:0007669"/>
    <property type="project" value="InterPro"/>
</dbReference>
<dbReference type="Pfam" id="PF00561">
    <property type="entry name" value="Abhydrolase_1"/>
    <property type="match status" value="1"/>
</dbReference>
<accession>A0A2M8PWR5</accession>
<sequence length="329" mass="35794">MTEKRKRRLPRWLIVVAIIVIVLMILPYFLPVTAANADPRALADPNGKFVRLNGAEIYYVAYGEQNAPAVIFLHGLFGSAFSWRKNLEAVAAAGYRAIAFDRVGAGLSDKRESLDFSHAAGADLVAALLDALQIERATIVGHSAGGNVLAHFALRHPERVQALVIVDGAIIGASGAPPFVSALVAFPPIQRWARVLLNALLTEARLAEAVQAFYVKKDWLTEADLAGYWRPFQVAGWDIGLLGLVRDAAANKLSDDQVAQLAKFAERTLIIWGEADTVTPFETGRELAARLPGAQLVSYAGVGHQPMEELADAFNRDLIAFLERYSQVK</sequence>
<organism evidence="3 4">
    <name type="scientific">Candidatus Thermofonsia Clade 1 bacterium</name>
    <dbReference type="NCBI Taxonomy" id="2364210"/>
    <lineage>
        <taxon>Bacteria</taxon>
        <taxon>Bacillati</taxon>
        <taxon>Chloroflexota</taxon>
        <taxon>Candidatus Thermofontia</taxon>
        <taxon>Candidatus Thermofonsia Clade 1</taxon>
    </lineage>
</organism>
<dbReference type="PRINTS" id="PR00412">
    <property type="entry name" value="EPOXHYDRLASE"/>
</dbReference>
<reference evidence="3 4" key="1">
    <citation type="submission" date="2017-11" db="EMBL/GenBank/DDBJ databases">
        <title>Evolution of Phototrophy in the Chloroflexi Phylum Driven by Horizontal Gene Transfer.</title>
        <authorList>
            <person name="Ward L.M."/>
            <person name="Hemp J."/>
            <person name="Shih P.M."/>
            <person name="Mcglynn S.E."/>
            <person name="Fischer W."/>
        </authorList>
    </citation>
    <scope>NUCLEOTIDE SEQUENCE [LARGE SCALE GENOMIC DNA]</scope>
    <source>
        <strain evidence="3">CP1_1M</strain>
    </source>
</reference>
<feature type="domain" description="AB hydrolase-1" evidence="2">
    <location>
        <begin position="68"/>
        <end position="307"/>
    </location>
</feature>
<gene>
    <name evidence="3" type="ORF">CUN50_05760</name>
</gene>
<dbReference type="AlphaFoldDB" id="A0A2M8PWR5"/>
<protein>
    <recommendedName>
        <fullName evidence="2">AB hydrolase-1 domain-containing protein</fullName>
    </recommendedName>
</protein>
<dbReference type="InterPro" id="IPR000073">
    <property type="entry name" value="AB_hydrolase_1"/>
</dbReference>
<dbReference type="PANTHER" id="PTHR43689">
    <property type="entry name" value="HYDROLASE"/>
    <property type="match status" value="1"/>
</dbReference>
<dbReference type="PRINTS" id="PR00111">
    <property type="entry name" value="ABHYDROLASE"/>
</dbReference>
<keyword evidence="1" id="KW-0812">Transmembrane</keyword>
<dbReference type="Gene3D" id="3.40.50.1820">
    <property type="entry name" value="alpha/beta hydrolase"/>
    <property type="match status" value="1"/>
</dbReference>